<protein>
    <submittedName>
        <fullName evidence="7">LTA synthase family protein</fullName>
    </submittedName>
</protein>
<dbReference type="InterPro" id="IPR017850">
    <property type="entry name" value="Alkaline_phosphatase_core_sf"/>
</dbReference>
<dbReference type="Pfam" id="PF00884">
    <property type="entry name" value="Sulfatase"/>
    <property type="match status" value="1"/>
</dbReference>
<dbReference type="GO" id="GO:0005886">
    <property type="term" value="C:plasma membrane"/>
    <property type="evidence" value="ECO:0007669"/>
    <property type="project" value="UniProtKB-SubCell"/>
</dbReference>
<comment type="subcellular location">
    <subcellularLocation>
        <location evidence="1">Cell membrane</location>
        <topology evidence="1">Multi-pass membrane protein</topology>
    </subcellularLocation>
</comment>
<gene>
    <name evidence="7" type="ORF">DN052_11325</name>
</gene>
<dbReference type="RefSeq" id="WP_009563016.1">
    <property type="nucleotide sequence ID" value="NZ_AP025160.1"/>
</dbReference>
<dbReference type="SUPFAM" id="SSF53649">
    <property type="entry name" value="Alkaline phosphatase-like"/>
    <property type="match status" value="1"/>
</dbReference>
<dbReference type="Proteomes" id="UP000248886">
    <property type="component" value="Unassembled WGS sequence"/>
</dbReference>
<keyword evidence="2" id="KW-1003">Cell membrane</keyword>
<dbReference type="CDD" id="cd16015">
    <property type="entry name" value="LTA_synthase"/>
    <property type="match status" value="1"/>
</dbReference>
<keyword evidence="4" id="KW-1133">Transmembrane helix</keyword>
<evidence type="ECO:0000256" key="5">
    <source>
        <dbReference type="ARBA" id="ARBA00023136"/>
    </source>
</evidence>
<comment type="caution">
    <text evidence="7">The sequence shown here is derived from an EMBL/GenBank/DDBJ whole genome shotgun (WGS) entry which is preliminary data.</text>
</comment>
<dbReference type="InterPro" id="IPR000917">
    <property type="entry name" value="Sulfatase_N"/>
</dbReference>
<name>A0A2W1K2W4_ACIFR</name>
<dbReference type="PANTHER" id="PTHR47371">
    <property type="entry name" value="LIPOTEICHOIC ACID SYNTHASE"/>
    <property type="match status" value="1"/>
</dbReference>
<organism evidence="7 8">
    <name type="scientific">Acidithiobacillus ferrooxidans</name>
    <name type="common">Thiobacillus ferrooxidans</name>
    <dbReference type="NCBI Taxonomy" id="920"/>
    <lineage>
        <taxon>Bacteria</taxon>
        <taxon>Pseudomonadati</taxon>
        <taxon>Pseudomonadota</taxon>
        <taxon>Acidithiobacillia</taxon>
        <taxon>Acidithiobacillales</taxon>
        <taxon>Acidithiobacillaceae</taxon>
        <taxon>Acidithiobacillus</taxon>
    </lineage>
</organism>
<reference evidence="7 8" key="1">
    <citation type="submission" date="2018-06" db="EMBL/GenBank/DDBJ databases">
        <title>Draft sequence of Acidithiobacillus ferrooxidans CCM 4253.</title>
        <authorList>
            <person name="Moya-Beltran A."/>
            <person name="Castro M."/>
            <person name="Covarrubias P.C."/>
            <person name="Issotta F."/>
            <person name="Janiczek O."/>
            <person name="Mandl M."/>
            <person name="Kucera J."/>
            <person name="Quatrini R."/>
        </authorList>
    </citation>
    <scope>NUCLEOTIDE SEQUENCE [LARGE SCALE GENOMIC DNA]</scope>
    <source>
        <strain evidence="7 8">CCM 4253</strain>
    </source>
</reference>
<dbReference type="GeneID" id="65282016"/>
<proteinExistence type="predicted"/>
<dbReference type="OrthoDB" id="5363296at2"/>
<keyword evidence="5" id="KW-0472">Membrane</keyword>
<sequence>MDERQLLWLALPLLLGYILSYALEWILRPRIRVFWRRPFFTHVLQGGIYLALYGLILAIVERPWFALTITTALLFLVVMVNNAKYESLREPFTYQDFDYFTDAIRHPRLYLPFLGLTRGIAAILVFALALYVGFTFEHPLPESLGWMDFGEYVGALFLLAAALIFWGGRRKQTLSYDPMVDMNALGFYGSIWFYAKEEHGPCHISTPFADLRVPTIDPPTLPNIVVVQSESFFRADRFYDQVRQDLFPGFAQIEREAIWAGKVQVPAWGANTVRTEFGFLSGLAESDIGVHRFNPYRKLALRGFTSLASHLQDLGYETICVHPYPASFYNRHNIYPQIGFSRFIDIREFSPGDKDGQYTGDIAIANKVRDIISSVIEKPLFIFCITMENHGPLHLESPRDGDEDLFYATGIPDSCRDLTVYMRHLMNADHMAGMIRDTLGRGPRGGIFAWYGDHVPIMPSVYRQMGTPESLTDGFIWRTQASADTCSIARSARITSMGVECLGAEIIRLLPSGRVADPEIRASATAAEIP</sequence>
<dbReference type="AlphaFoldDB" id="A0A2W1K2W4"/>
<evidence type="ECO:0000256" key="3">
    <source>
        <dbReference type="ARBA" id="ARBA00022692"/>
    </source>
</evidence>
<dbReference type="InterPro" id="IPR050448">
    <property type="entry name" value="OpgB/LTA_synthase_biosynth"/>
</dbReference>
<evidence type="ECO:0000256" key="1">
    <source>
        <dbReference type="ARBA" id="ARBA00004651"/>
    </source>
</evidence>
<dbReference type="Gene3D" id="3.40.720.10">
    <property type="entry name" value="Alkaline Phosphatase, subunit A"/>
    <property type="match status" value="1"/>
</dbReference>
<evidence type="ECO:0000313" key="8">
    <source>
        <dbReference type="Proteomes" id="UP000248886"/>
    </source>
</evidence>
<evidence type="ECO:0000256" key="4">
    <source>
        <dbReference type="ARBA" id="ARBA00022989"/>
    </source>
</evidence>
<evidence type="ECO:0000313" key="7">
    <source>
        <dbReference type="EMBL" id="PZD80989.1"/>
    </source>
</evidence>
<evidence type="ECO:0000259" key="6">
    <source>
        <dbReference type="Pfam" id="PF00884"/>
    </source>
</evidence>
<feature type="domain" description="Sulfatase N-terminal" evidence="6">
    <location>
        <begin position="222"/>
        <end position="481"/>
    </location>
</feature>
<dbReference type="PANTHER" id="PTHR47371:SF3">
    <property type="entry name" value="PHOSPHOGLYCEROL TRANSFERASE I"/>
    <property type="match status" value="1"/>
</dbReference>
<accession>A0A2W1K2W4</accession>
<keyword evidence="3" id="KW-0812">Transmembrane</keyword>
<evidence type="ECO:0000256" key="2">
    <source>
        <dbReference type="ARBA" id="ARBA00022475"/>
    </source>
</evidence>
<dbReference type="EMBL" id="QKQP01000005">
    <property type="protein sequence ID" value="PZD80989.1"/>
    <property type="molecule type" value="Genomic_DNA"/>
</dbReference>
<dbReference type="OMA" id="TMRSEHA"/>